<dbReference type="InterPro" id="IPR036465">
    <property type="entry name" value="vWFA_dom_sf"/>
</dbReference>
<dbReference type="Pfam" id="PF13519">
    <property type="entry name" value="VWA_2"/>
    <property type="match status" value="1"/>
</dbReference>
<reference evidence="4 5" key="1">
    <citation type="journal article" date="2017" name="ISME J.">
        <title>Energy and carbon metabolisms in a deep terrestrial subsurface fluid microbial community.</title>
        <authorList>
            <person name="Momper L."/>
            <person name="Jungbluth S.P."/>
            <person name="Lee M.D."/>
            <person name="Amend J.P."/>
        </authorList>
    </citation>
    <scope>NUCLEOTIDE SEQUENCE [LARGE SCALE GENOMIC DNA]</scope>
    <source>
        <strain evidence="4">SURF_5</strain>
    </source>
</reference>
<feature type="region of interest" description="Disordered" evidence="1">
    <location>
        <begin position="342"/>
        <end position="366"/>
    </location>
</feature>
<dbReference type="Pfam" id="PF22478">
    <property type="entry name" value="DUF6982"/>
    <property type="match status" value="1"/>
</dbReference>
<comment type="caution">
    <text evidence="4">The sequence shown here is derived from an EMBL/GenBank/DDBJ whole genome shotgun (WGS) entry which is preliminary data.</text>
</comment>
<evidence type="ECO:0000256" key="1">
    <source>
        <dbReference type="SAM" id="MobiDB-lite"/>
    </source>
</evidence>
<dbReference type="SUPFAM" id="SSF53300">
    <property type="entry name" value="vWA-like"/>
    <property type="match status" value="1"/>
</dbReference>
<evidence type="ECO:0000313" key="4">
    <source>
        <dbReference type="EMBL" id="RJP15644.1"/>
    </source>
</evidence>
<keyword evidence="2" id="KW-0472">Membrane</keyword>
<dbReference type="SUPFAM" id="SSF49879">
    <property type="entry name" value="SMAD/FHA domain"/>
    <property type="match status" value="1"/>
</dbReference>
<dbReference type="PROSITE" id="PS50234">
    <property type="entry name" value="VWFA"/>
    <property type="match status" value="1"/>
</dbReference>
<dbReference type="InterPro" id="IPR002035">
    <property type="entry name" value="VWF_A"/>
</dbReference>
<evidence type="ECO:0000256" key="2">
    <source>
        <dbReference type="SAM" id="Phobius"/>
    </source>
</evidence>
<evidence type="ECO:0000259" key="3">
    <source>
        <dbReference type="PROSITE" id="PS50234"/>
    </source>
</evidence>
<sequence>MQLRRNVRPTFLFIPSILLVTILLLFQLNVFAANGKDYVIVIDVSTSMQDIFDEVKRLTNRTLGEAKAGDNVALIIFGENARLLDRRLIRGKADIEELQRQVDALYPTDYATYLNSGLEKSISELRYLFEKYPDRERVLLWLSDDKDNPPAALGQDYLSLDRLREKNEQFEPGREWFAYQAPLSEVKNESFEDFVTWARRTTFRIGVRESDINLGSFHDDNVRKKIVLTFEPIHPGAAGLEFFTEATMIDPTNPARTIPVTLSPNRIVASAQVWQQEFDVSFAGAPGVYNGQVVFKSLAGPILDVKPQRVALTAMIVPPAPVEVPGPKPEEKKLEEVVARAKESATGRPAGMTRPERPLTFGPLEPGKKDTKMITLHLNKEADSKKISQDVSIQLPKGFNVESKIYGTRDTTLAAEITISVAQETVLPEEMLPQGAYEGSMRFVSNEADIEILPLVIPIRIEMNTDRVRWGRKLLPTTAGIDRSRARKMTFEELTQELEGREGKEENRIVSALRSISSRFGSRYVLIPFFGGVIILFIILLYRMKPAQELFVGELVVIKDPTNSKTKNINLKRIGSLHGKDTLIAGSSPNADIRLDHESVAATHFKLSARKIENQVEVSILPVKGVSLKVNDVECTGRTRLADKDLLGIGEYILLFSNPESQKEVVVHFTDGRTMRGTPVTWDIGAPSFELLRTDVEGVEETAEEIANIHFETLKGVFFLQDASGASGIPKDRIQHHELLEVTFFDGEKIEGNPLVDYSNLAARFYLVPKDMPNIVSILIERSSVKDLVSREAKGGSESPGRFASLKGRRKQASAD</sequence>
<keyword evidence="2" id="KW-0812">Transmembrane</keyword>
<protein>
    <submittedName>
        <fullName evidence="4">VWA domain-containing protein</fullName>
    </submittedName>
</protein>
<feature type="region of interest" description="Disordered" evidence="1">
    <location>
        <begin position="791"/>
        <end position="816"/>
    </location>
</feature>
<dbReference type="Gene3D" id="2.60.200.20">
    <property type="match status" value="1"/>
</dbReference>
<dbReference type="CDD" id="cd00198">
    <property type="entry name" value="vWFA"/>
    <property type="match status" value="1"/>
</dbReference>
<proteinExistence type="predicted"/>
<evidence type="ECO:0000313" key="5">
    <source>
        <dbReference type="Proteomes" id="UP000265882"/>
    </source>
</evidence>
<dbReference type="EMBL" id="QZKU01000132">
    <property type="protein sequence ID" value="RJP15644.1"/>
    <property type="molecule type" value="Genomic_DNA"/>
</dbReference>
<dbReference type="InterPro" id="IPR054251">
    <property type="entry name" value="DUF6982"/>
</dbReference>
<organism evidence="4 5">
    <name type="scientific">Abyssobacteria bacterium (strain SURF_5)</name>
    <dbReference type="NCBI Taxonomy" id="2093360"/>
    <lineage>
        <taxon>Bacteria</taxon>
        <taxon>Pseudomonadati</taxon>
        <taxon>Candidatus Hydrogenedentota</taxon>
        <taxon>Candidatus Abyssobacteria</taxon>
    </lineage>
</organism>
<gene>
    <name evidence="4" type="ORF">C4520_19935</name>
</gene>
<accession>A0A3A4NJX7</accession>
<dbReference type="Gene3D" id="3.40.50.410">
    <property type="entry name" value="von Willebrand factor, type A domain"/>
    <property type="match status" value="1"/>
</dbReference>
<feature type="domain" description="VWFA" evidence="3">
    <location>
        <begin position="37"/>
        <end position="167"/>
    </location>
</feature>
<name>A0A3A4NJX7_ABYX5</name>
<feature type="compositionally biased region" description="Basic residues" evidence="1">
    <location>
        <begin position="807"/>
        <end position="816"/>
    </location>
</feature>
<dbReference type="AlphaFoldDB" id="A0A3A4NJX7"/>
<keyword evidence="2" id="KW-1133">Transmembrane helix</keyword>
<dbReference type="InterPro" id="IPR008984">
    <property type="entry name" value="SMAD_FHA_dom_sf"/>
</dbReference>
<dbReference type="SMART" id="SM00327">
    <property type="entry name" value="VWA"/>
    <property type="match status" value="1"/>
</dbReference>
<feature type="transmembrane region" description="Helical" evidence="2">
    <location>
        <begin position="524"/>
        <end position="542"/>
    </location>
</feature>
<dbReference type="Proteomes" id="UP000265882">
    <property type="component" value="Unassembled WGS sequence"/>
</dbReference>